<evidence type="ECO:0000313" key="1">
    <source>
        <dbReference type="EMBL" id="VDN52691.1"/>
    </source>
</evidence>
<dbReference type="STRING" id="318479.A0A158Q608"/>
<evidence type="ECO:0000313" key="3">
    <source>
        <dbReference type="Proteomes" id="UP000274756"/>
    </source>
</evidence>
<gene>
    <name evidence="1" type="ORF">DME_LOCUS2664</name>
</gene>
<sequence length="1394" mass="159845">MRNKTDESKILREKITLKQWTETIRLASPKILFAYKEICAYLEALPLCKLAVSKDGLVATMSYDRELEIAQIEGETLVTRSIVKENILTSSEGYKEDFTMWEYHSEVLIAMSPTCRTFGIFTNILLWRFILPERYPEWCLLDWSDSGSLLISTRSNAIIDIFDAYGGYCYSIPMANSGDNFNVSTVISHVSTQAYAHDDSKWLDCLYILQYGGYFSSYKIGRLAGYFPLFKVNIGQDIATLFTIVPSLNLLIVANQYKVNPVEDSSLGCNSIGLNVYRIVDEEPFIVDVKTTRNEISFFDLFFNWLPFGNAQTGVILSMSLSHDWSLLACVSSTGRYLCFLGNSAEIAVLTKGGWLWSGELNVFEISHFDDDDEFECFSPSTKLISPRSGEMFALEAHYLSDSRIFMSENSRTWLAAKLRLTTLYDYFKAYVGVAVGQPLEDVEAPRECREIHFVLHDLRSITLKQMLHKMLLCGDFDGAHNLVNRCGIDESDFVYKEQWRYIGQNAKERDVENVLEKISDDAWVINECTSNISPNINLHKTLILLAKELSEKHKNGQFLLVLHCHRILAILDENSTDSANIYVHLRSLSLLDVAIYLAQVCQFKYLKRLICNNWNILYPHLFTILWMIPESVNPQKYEEFLPHKCSSWFTSGQFDNEYRDIIISEPRELSEECLLVQKKLNFETDIYDRKVFLQKYQISDALKLADVLEYLKDRCSALDVDSGLVHNVESFVHLSIERGFTELQSLLEAVEFYRDYIFFCGAVTMSFNHFNNCSSDFLLGTLSKHMTENHIYDNMERLLGMIDYLYQLGRCTALDEDLISFFGVFSKTSMRVLLKAQDLWKERITNHVKIECLRMFEKVGEILIIAAAQLQIEEKFIEALEIFSAHELFPTFDQLFASLSDSSLADKMLYRLIKSSKPSTKIMWFNLKKDILAVHSKLYSDQITEEEVIRNIALQMLDIENLSITRDFLDLVFNFDGTKKVSKCLPQSEAVNMIIEKSNYYWNIAEPKKGDKNLEMARQILSVAPKECSPLFDQQLRILDALDLAIELGCKIMPVKFRFLDREDLFGQIVNIKSNYKKVKECAALAKLLHIHAPVARALELCAAQALLIRDERILRKYCEQLLKNPKNVTDIHKLCIDVARSGMLEDMEESLFGYALLTCNDDSLAETLLNIEEIKLKQMATSSTELKPVSLYNELVLDPMYCSIDHYYPRTAISFDNSEETLMEETAFSFDTKAISNDFLINLTQRFARISSSVAICVSLILPDNSDWTYNNFLKQYSNALRLARNDLPSKMLELVPPQLLIASYSSRNVLSASQMRNGACLENVTENVTFPGCDRERFFEDAEYRADTLNGLAMSVDEEILSDCWNVAANFGMNVYNICLSTLEYVLTDPE</sequence>
<organism evidence="2 4">
    <name type="scientific">Dracunculus medinensis</name>
    <name type="common">Guinea worm</name>
    <dbReference type="NCBI Taxonomy" id="318479"/>
    <lineage>
        <taxon>Eukaryota</taxon>
        <taxon>Metazoa</taxon>
        <taxon>Ecdysozoa</taxon>
        <taxon>Nematoda</taxon>
        <taxon>Chromadorea</taxon>
        <taxon>Rhabditida</taxon>
        <taxon>Spirurina</taxon>
        <taxon>Dracunculoidea</taxon>
        <taxon>Dracunculidae</taxon>
        <taxon>Dracunculus</taxon>
    </lineage>
</organism>
<dbReference type="Proteomes" id="UP000038040">
    <property type="component" value="Unplaced"/>
</dbReference>
<dbReference type="Proteomes" id="UP000274756">
    <property type="component" value="Unassembled WGS sequence"/>
</dbReference>
<dbReference type="OrthoDB" id="19988at2759"/>
<accession>A0A158Q608</accession>
<reference evidence="4" key="1">
    <citation type="submission" date="2016-04" db="UniProtKB">
        <authorList>
            <consortium name="WormBaseParasite"/>
        </authorList>
    </citation>
    <scope>IDENTIFICATION</scope>
</reference>
<dbReference type="GO" id="GO:0070939">
    <property type="term" value="C:Dsl1/NZR complex"/>
    <property type="evidence" value="ECO:0007669"/>
    <property type="project" value="TreeGrafter"/>
</dbReference>
<dbReference type="WBParaSite" id="DME_0000877301-mRNA-1">
    <property type="protein sequence ID" value="DME_0000877301-mRNA-1"/>
    <property type="gene ID" value="DME_0000877301"/>
</dbReference>
<evidence type="ECO:0000313" key="4">
    <source>
        <dbReference type="WBParaSite" id="DME_0000877301-mRNA-1"/>
    </source>
</evidence>
<proteinExistence type="predicted"/>
<protein>
    <submittedName>
        <fullName evidence="4">Neuroblastoma-amplified sequence</fullName>
    </submittedName>
</protein>
<dbReference type="GO" id="GO:0000149">
    <property type="term" value="F:SNARE binding"/>
    <property type="evidence" value="ECO:0007669"/>
    <property type="project" value="TreeGrafter"/>
</dbReference>
<evidence type="ECO:0000313" key="2">
    <source>
        <dbReference type="Proteomes" id="UP000038040"/>
    </source>
</evidence>
<name>A0A158Q608_DRAME</name>
<dbReference type="PANTHER" id="PTHR15922">
    <property type="entry name" value="NEUROBLASTOMA-AMPLIFIED SEQUENCE"/>
    <property type="match status" value="1"/>
</dbReference>
<keyword evidence="3" id="KW-1185">Reference proteome</keyword>
<reference evidence="1 3" key="2">
    <citation type="submission" date="2018-11" db="EMBL/GenBank/DDBJ databases">
        <authorList>
            <consortium name="Pathogen Informatics"/>
        </authorList>
    </citation>
    <scope>NUCLEOTIDE SEQUENCE [LARGE SCALE GENOMIC DNA]</scope>
</reference>
<dbReference type="EMBL" id="UYYG01000073">
    <property type="protein sequence ID" value="VDN52691.1"/>
    <property type="molecule type" value="Genomic_DNA"/>
</dbReference>
<dbReference type="PANTHER" id="PTHR15922:SF2">
    <property type="entry name" value="NBAS SUBUNIT OF NRZ TETHERING COMPLEX"/>
    <property type="match status" value="1"/>
</dbReference>
<dbReference type="GO" id="GO:0006890">
    <property type="term" value="P:retrograde vesicle-mediated transport, Golgi to endoplasmic reticulum"/>
    <property type="evidence" value="ECO:0007669"/>
    <property type="project" value="TreeGrafter"/>
</dbReference>
<dbReference type="AlphaFoldDB" id="A0A158Q608"/>